<feature type="transmembrane region" description="Helical" evidence="7">
    <location>
        <begin position="172"/>
        <end position="191"/>
    </location>
</feature>
<feature type="transmembrane region" description="Helical" evidence="7">
    <location>
        <begin position="121"/>
        <end position="142"/>
    </location>
</feature>
<feature type="transmembrane region" description="Helical" evidence="7">
    <location>
        <begin position="237"/>
        <end position="256"/>
    </location>
</feature>
<evidence type="ECO:0000256" key="7">
    <source>
        <dbReference type="SAM" id="Phobius"/>
    </source>
</evidence>
<feature type="transmembrane region" description="Helical" evidence="7">
    <location>
        <begin position="203"/>
        <end position="225"/>
    </location>
</feature>
<feature type="transmembrane region" description="Helical" evidence="7">
    <location>
        <begin position="263"/>
        <end position="283"/>
    </location>
</feature>
<feature type="transmembrane region" description="Helical" evidence="7">
    <location>
        <begin position="149"/>
        <end position="166"/>
    </location>
</feature>
<comment type="subcellular location">
    <subcellularLocation>
        <location evidence="1">Cell membrane</location>
        <topology evidence="1">Multi-pass membrane protein</topology>
    </subcellularLocation>
</comment>
<dbReference type="InterPro" id="IPR002656">
    <property type="entry name" value="Acyl_transf_3_dom"/>
</dbReference>
<evidence type="ECO:0000256" key="4">
    <source>
        <dbReference type="ARBA" id="ARBA00022692"/>
    </source>
</evidence>
<evidence type="ECO:0000256" key="6">
    <source>
        <dbReference type="ARBA" id="ARBA00023136"/>
    </source>
</evidence>
<dbReference type="PANTHER" id="PTHR40074:SF2">
    <property type="entry name" value="O-ACETYLTRANSFERASE WECH"/>
    <property type="match status" value="1"/>
</dbReference>
<gene>
    <name evidence="9" type="ORF">BW727_100169</name>
</gene>
<dbReference type="EMBL" id="CP019728">
    <property type="protein sequence ID" value="AQS52578.1"/>
    <property type="molecule type" value="Genomic_DNA"/>
</dbReference>
<feature type="transmembrane region" description="Helical" evidence="7">
    <location>
        <begin position="82"/>
        <end position="101"/>
    </location>
</feature>
<evidence type="ECO:0000256" key="3">
    <source>
        <dbReference type="ARBA" id="ARBA00022475"/>
    </source>
</evidence>
<dbReference type="Pfam" id="PF01757">
    <property type="entry name" value="Acyl_transf_3"/>
    <property type="match status" value="1"/>
</dbReference>
<feature type="transmembrane region" description="Helical" evidence="7">
    <location>
        <begin position="295"/>
        <end position="313"/>
    </location>
</feature>
<organism evidence="9 10">
    <name type="scientific">Jeotgalibaca dankookensis</name>
    <dbReference type="NCBI Taxonomy" id="708126"/>
    <lineage>
        <taxon>Bacteria</taxon>
        <taxon>Bacillati</taxon>
        <taxon>Bacillota</taxon>
        <taxon>Bacilli</taxon>
        <taxon>Lactobacillales</taxon>
        <taxon>Carnobacteriaceae</taxon>
        <taxon>Jeotgalibaca</taxon>
    </lineage>
</organism>
<evidence type="ECO:0000256" key="5">
    <source>
        <dbReference type="ARBA" id="ARBA00022989"/>
    </source>
</evidence>
<accession>A0A1S6ILZ1</accession>
<evidence type="ECO:0000256" key="1">
    <source>
        <dbReference type="ARBA" id="ARBA00004651"/>
    </source>
</evidence>
<dbReference type="PANTHER" id="PTHR40074">
    <property type="entry name" value="O-ACETYLTRANSFERASE WECH"/>
    <property type="match status" value="1"/>
</dbReference>
<reference evidence="9 10" key="1">
    <citation type="journal article" date="2014" name="Int. J. Syst. Evol. Microbiol.">
        <title>Jeotgalibaca dankookensis gen. nov., sp. nov., a member of the family Carnobacteriaceae, isolated from seujeot (Korean traditional food).</title>
        <authorList>
            <person name="Lee D.G."/>
            <person name="Trujillo M.E."/>
            <person name="Kang H."/>
            <person name="Ahn T.Y."/>
        </authorList>
    </citation>
    <scope>NUCLEOTIDE SEQUENCE [LARGE SCALE GENOMIC DNA]</scope>
    <source>
        <strain evidence="9 10">EX-07</strain>
    </source>
</reference>
<dbReference type="GO" id="GO:0009246">
    <property type="term" value="P:enterobacterial common antigen biosynthetic process"/>
    <property type="evidence" value="ECO:0007669"/>
    <property type="project" value="TreeGrafter"/>
</dbReference>
<keyword evidence="6 7" id="KW-0472">Membrane</keyword>
<evidence type="ECO:0000313" key="10">
    <source>
        <dbReference type="Proteomes" id="UP000188993"/>
    </source>
</evidence>
<dbReference type="OrthoDB" id="847983at2"/>
<sequence length="327" mass="38535">MNIRNYNMDVLKALAIISVILLHSLTFKTELKILAPHHIKQAVPVFMILTGYNTAKSYQKRGFKTLPQFYEFNYLRKRLERLIYPFVFIWLLQMLTLFLFTDKLDLSLFIRSFFRGGRGPGSYFVPIIVQTTLLLPFIYLFLKKNKKQPVLIMFLVSLGLELFSRLTDMGAASYRLLVFRYVFALTLGVWLAMNDKKVNYKWLAFLSIVSFIYITAVNYFDWIFIMEKYWEGSHAPAYFWTLLIVFIGLKLPPVRIERKVNRIFVKIGQASYHIFLAQMVYFWRLKDLLPPLPPAVKLSLNMVLCLVLGLLFFELEKLAWKRVVSKN</sequence>
<evidence type="ECO:0000259" key="8">
    <source>
        <dbReference type="Pfam" id="PF01757"/>
    </source>
</evidence>
<evidence type="ECO:0000256" key="2">
    <source>
        <dbReference type="ARBA" id="ARBA00007400"/>
    </source>
</evidence>
<dbReference type="AlphaFoldDB" id="A0A1S6ILZ1"/>
<keyword evidence="10" id="KW-1185">Reference proteome</keyword>
<dbReference type="Proteomes" id="UP000188993">
    <property type="component" value="Chromosome"/>
</dbReference>
<proteinExistence type="inferred from homology"/>
<keyword evidence="3" id="KW-1003">Cell membrane</keyword>
<dbReference type="RefSeq" id="WP_062467932.1">
    <property type="nucleotide sequence ID" value="NZ_BBYN01000005.1"/>
</dbReference>
<dbReference type="KEGG" id="jda:BW727_100169"/>
<feature type="domain" description="Acyltransferase 3" evidence="8">
    <location>
        <begin position="5"/>
        <end position="311"/>
    </location>
</feature>
<protein>
    <recommendedName>
        <fullName evidence="8">Acyltransferase 3 domain-containing protein</fullName>
    </recommendedName>
</protein>
<comment type="similarity">
    <text evidence="2">Belongs to the acyltransferase 3 family.</text>
</comment>
<evidence type="ECO:0000313" key="9">
    <source>
        <dbReference type="EMBL" id="AQS52578.1"/>
    </source>
</evidence>
<dbReference type="GO" id="GO:0016413">
    <property type="term" value="F:O-acetyltransferase activity"/>
    <property type="evidence" value="ECO:0007669"/>
    <property type="project" value="TreeGrafter"/>
</dbReference>
<name>A0A1S6ILZ1_9LACT</name>
<keyword evidence="4 7" id="KW-0812">Transmembrane</keyword>
<keyword evidence="5 7" id="KW-1133">Transmembrane helix</keyword>
<dbReference type="GO" id="GO:0005886">
    <property type="term" value="C:plasma membrane"/>
    <property type="evidence" value="ECO:0007669"/>
    <property type="project" value="UniProtKB-SubCell"/>
</dbReference>